<gene>
    <name evidence="2" type="ORF">BT67DRAFT_39948</name>
</gene>
<feature type="compositionally biased region" description="Basic residues" evidence="1">
    <location>
        <begin position="75"/>
        <end position="96"/>
    </location>
</feature>
<name>A0AAN6UIK1_9PEZI</name>
<reference evidence="2" key="2">
    <citation type="submission" date="2023-05" db="EMBL/GenBank/DDBJ databases">
        <authorList>
            <consortium name="Lawrence Berkeley National Laboratory"/>
            <person name="Steindorff A."/>
            <person name="Hensen N."/>
            <person name="Bonometti L."/>
            <person name="Westerberg I."/>
            <person name="Brannstrom I.O."/>
            <person name="Guillou S."/>
            <person name="Cros-Aarteil S."/>
            <person name="Calhoun S."/>
            <person name="Haridas S."/>
            <person name="Kuo A."/>
            <person name="Mondo S."/>
            <person name="Pangilinan J."/>
            <person name="Riley R."/>
            <person name="Labutti K."/>
            <person name="Andreopoulos B."/>
            <person name="Lipzen A."/>
            <person name="Chen C."/>
            <person name="Yanf M."/>
            <person name="Daum C."/>
            <person name="Ng V."/>
            <person name="Clum A."/>
            <person name="Ohm R."/>
            <person name="Martin F."/>
            <person name="Silar P."/>
            <person name="Natvig D."/>
            <person name="Lalanne C."/>
            <person name="Gautier V."/>
            <person name="Ament-Velasquez S.L."/>
            <person name="Kruys A."/>
            <person name="Hutchinson M.I."/>
            <person name="Powell A.J."/>
            <person name="Barry K."/>
            <person name="Miller A.N."/>
            <person name="Grigoriev I.V."/>
            <person name="Debuchy R."/>
            <person name="Gladieux P."/>
            <person name="Thoren M.H."/>
            <person name="Johannesson H."/>
        </authorList>
    </citation>
    <scope>NUCLEOTIDE SEQUENCE</scope>
    <source>
        <strain evidence="2">CBS 123565</strain>
    </source>
</reference>
<evidence type="ECO:0000313" key="2">
    <source>
        <dbReference type="EMBL" id="KAK4133677.1"/>
    </source>
</evidence>
<proteinExistence type="predicted"/>
<organism evidence="2 3">
    <name type="scientific">Trichocladium antarcticum</name>
    <dbReference type="NCBI Taxonomy" id="1450529"/>
    <lineage>
        <taxon>Eukaryota</taxon>
        <taxon>Fungi</taxon>
        <taxon>Dikarya</taxon>
        <taxon>Ascomycota</taxon>
        <taxon>Pezizomycotina</taxon>
        <taxon>Sordariomycetes</taxon>
        <taxon>Sordariomycetidae</taxon>
        <taxon>Sordariales</taxon>
        <taxon>Chaetomiaceae</taxon>
        <taxon>Trichocladium</taxon>
    </lineage>
</organism>
<evidence type="ECO:0000313" key="3">
    <source>
        <dbReference type="Proteomes" id="UP001304895"/>
    </source>
</evidence>
<evidence type="ECO:0000256" key="1">
    <source>
        <dbReference type="SAM" id="MobiDB-lite"/>
    </source>
</evidence>
<dbReference type="Proteomes" id="UP001304895">
    <property type="component" value="Unassembled WGS sequence"/>
</dbReference>
<keyword evidence="3" id="KW-1185">Reference proteome</keyword>
<dbReference type="EMBL" id="MU853411">
    <property type="protein sequence ID" value="KAK4133677.1"/>
    <property type="molecule type" value="Genomic_DNA"/>
</dbReference>
<feature type="compositionally biased region" description="Basic residues" evidence="1">
    <location>
        <begin position="110"/>
        <end position="119"/>
    </location>
</feature>
<dbReference type="AlphaFoldDB" id="A0AAN6UIK1"/>
<sequence length="279" mass="31816">MFTQADPSSPQHPFTKLANIKQDITSMLSHDTTPIPVRHKQTMPLSNLTAKPARGCSTVKGNMIFLPPIASSKRIASHHKKKKRKEKKKKKKKRQRPSQVFFPTRDKAVRRQPTRHARQGRSFPTPAPAPIRRPTERKKTAGKKTPPEAVHENVTKHPPSAPRQDQTDASRCFQDACKAQNLPRLLAWLLFLLSMPCHAMPCHAIPHCPFRIKGCCCWERRKQPRGTVCLHALLVYSSGSEQRGVGEKERRKRPENRKRYAESCRCGRPAIVGLERVCW</sequence>
<comment type="caution">
    <text evidence="2">The sequence shown here is derived from an EMBL/GenBank/DDBJ whole genome shotgun (WGS) entry which is preliminary data.</text>
</comment>
<reference evidence="2" key="1">
    <citation type="journal article" date="2023" name="Mol. Phylogenet. Evol.">
        <title>Genome-scale phylogeny and comparative genomics of the fungal order Sordariales.</title>
        <authorList>
            <person name="Hensen N."/>
            <person name="Bonometti L."/>
            <person name="Westerberg I."/>
            <person name="Brannstrom I.O."/>
            <person name="Guillou S."/>
            <person name="Cros-Aarteil S."/>
            <person name="Calhoun S."/>
            <person name="Haridas S."/>
            <person name="Kuo A."/>
            <person name="Mondo S."/>
            <person name="Pangilinan J."/>
            <person name="Riley R."/>
            <person name="LaButti K."/>
            <person name="Andreopoulos B."/>
            <person name="Lipzen A."/>
            <person name="Chen C."/>
            <person name="Yan M."/>
            <person name="Daum C."/>
            <person name="Ng V."/>
            <person name="Clum A."/>
            <person name="Steindorff A."/>
            <person name="Ohm R.A."/>
            <person name="Martin F."/>
            <person name="Silar P."/>
            <person name="Natvig D.O."/>
            <person name="Lalanne C."/>
            <person name="Gautier V."/>
            <person name="Ament-Velasquez S.L."/>
            <person name="Kruys A."/>
            <person name="Hutchinson M.I."/>
            <person name="Powell A.J."/>
            <person name="Barry K."/>
            <person name="Miller A.N."/>
            <person name="Grigoriev I.V."/>
            <person name="Debuchy R."/>
            <person name="Gladieux P."/>
            <person name="Hiltunen Thoren M."/>
            <person name="Johannesson H."/>
        </authorList>
    </citation>
    <scope>NUCLEOTIDE SEQUENCE</scope>
    <source>
        <strain evidence="2">CBS 123565</strain>
    </source>
</reference>
<accession>A0AAN6UIK1</accession>
<feature type="compositionally biased region" description="Basic and acidic residues" evidence="1">
    <location>
        <begin position="133"/>
        <end position="155"/>
    </location>
</feature>
<protein>
    <submittedName>
        <fullName evidence="2">Uncharacterized protein</fullName>
    </submittedName>
</protein>
<feature type="region of interest" description="Disordered" evidence="1">
    <location>
        <begin position="69"/>
        <end position="167"/>
    </location>
</feature>